<evidence type="ECO:0000256" key="13">
    <source>
        <dbReference type="ARBA" id="ARBA00023136"/>
    </source>
</evidence>
<dbReference type="Pfam" id="PF00672">
    <property type="entry name" value="HAMP"/>
    <property type="match status" value="1"/>
</dbReference>
<dbReference type="Pfam" id="PF00512">
    <property type="entry name" value="HisKA"/>
    <property type="match status" value="1"/>
</dbReference>
<dbReference type="GO" id="GO:0005886">
    <property type="term" value="C:plasma membrane"/>
    <property type="evidence" value="ECO:0007669"/>
    <property type="project" value="UniProtKB-SubCell"/>
</dbReference>
<evidence type="ECO:0000313" key="18">
    <source>
        <dbReference type="EMBL" id="PWJ28690.1"/>
    </source>
</evidence>
<evidence type="ECO:0000256" key="11">
    <source>
        <dbReference type="ARBA" id="ARBA00022989"/>
    </source>
</evidence>
<keyword evidence="6" id="KW-0808">Transferase</keyword>
<dbReference type="OrthoDB" id="9762826at2"/>
<keyword evidence="10" id="KW-0067">ATP-binding</keyword>
<evidence type="ECO:0000256" key="9">
    <source>
        <dbReference type="ARBA" id="ARBA00022777"/>
    </source>
</evidence>
<dbReference type="CDD" id="cd06225">
    <property type="entry name" value="HAMP"/>
    <property type="match status" value="1"/>
</dbReference>
<keyword evidence="9 18" id="KW-0418">Kinase</keyword>
<dbReference type="PANTHER" id="PTHR45528:SF1">
    <property type="entry name" value="SENSOR HISTIDINE KINASE CPXA"/>
    <property type="match status" value="1"/>
</dbReference>
<keyword evidence="14" id="KW-0175">Coiled coil</keyword>
<keyword evidence="8" id="KW-0547">Nucleotide-binding</keyword>
<dbReference type="InterPro" id="IPR036097">
    <property type="entry name" value="HisK_dim/P_sf"/>
</dbReference>
<dbReference type="SUPFAM" id="SSF158472">
    <property type="entry name" value="HAMP domain-like"/>
    <property type="match status" value="1"/>
</dbReference>
<feature type="domain" description="HAMP" evidence="17">
    <location>
        <begin position="65"/>
        <end position="117"/>
    </location>
</feature>
<dbReference type="EC" id="2.7.13.3" evidence="3"/>
<dbReference type="InterPro" id="IPR036890">
    <property type="entry name" value="HATPase_C_sf"/>
</dbReference>
<evidence type="ECO:0000256" key="3">
    <source>
        <dbReference type="ARBA" id="ARBA00012438"/>
    </source>
</evidence>
<dbReference type="FunFam" id="1.10.287.130:FF:000001">
    <property type="entry name" value="Two-component sensor histidine kinase"/>
    <property type="match status" value="1"/>
</dbReference>
<evidence type="ECO:0000256" key="10">
    <source>
        <dbReference type="ARBA" id="ARBA00022840"/>
    </source>
</evidence>
<evidence type="ECO:0000313" key="19">
    <source>
        <dbReference type="Proteomes" id="UP000245845"/>
    </source>
</evidence>
<dbReference type="InterPro" id="IPR003661">
    <property type="entry name" value="HisK_dim/P_dom"/>
</dbReference>
<dbReference type="PROSITE" id="PS50109">
    <property type="entry name" value="HIS_KIN"/>
    <property type="match status" value="1"/>
</dbReference>
<evidence type="ECO:0000256" key="8">
    <source>
        <dbReference type="ARBA" id="ARBA00022741"/>
    </source>
</evidence>
<evidence type="ECO:0000256" key="1">
    <source>
        <dbReference type="ARBA" id="ARBA00000085"/>
    </source>
</evidence>
<evidence type="ECO:0000259" key="17">
    <source>
        <dbReference type="PROSITE" id="PS50885"/>
    </source>
</evidence>
<organism evidence="18 19">
    <name type="scientific">Faecalicatena orotica</name>
    <dbReference type="NCBI Taxonomy" id="1544"/>
    <lineage>
        <taxon>Bacteria</taxon>
        <taxon>Bacillati</taxon>
        <taxon>Bacillota</taxon>
        <taxon>Clostridia</taxon>
        <taxon>Lachnospirales</taxon>
        <taxon>Lachnospiraceae</taxon>
        <taxon>Faecalicatena</taxon>
    </lineage>
</organism>
<dbReference type="RefSeq" id="WP_109731864.1">
    <property type="nucleotide sequence ID" value="NZ_BAAACK010000003.1"/>
</dbReference>
<dbReference type="SMART" id="SM00304">
    <property type="entry name" value="HAMP"/>
    <property type="match status" value="1"/>
</dbReference>
<dbReference type="Gene3D" id="6.10.340.10">
    <property type="match status" value="1"/>
</dbReference>
<dbReference type="InterPro" id="IPR050398">
    <property type="entry name" value="HssS/ArlS-like"/>
</dbReference>
<dbReference type="InterPro" id="IPR005467">
    <property type="entry name" value="His_kinase_dom"/>
</dbReference>
<comment type="catalytic activity">
    <reaction evidence="1">
        <text>ATP + protein L-histidine = ADP + protein N-phospho-L-histidine.</text>
        <dbReference type="EC" id="2.7.13.3"/>
    </reaction>
</comment>
<feature type="domain" description="Histidine kinase" evidence="16">
    <location>
        <begin position="146"/>
        <end position="358"/>
    </location>
</feature>
<accession>A0A2Y9BL39</accession>
<dbReference type="PANTHER" id="PTHR45528">
    <property type="entry name" value="SENSOR HISTIDINE KINASE CPXA"/>
    <property type="match status" value="1"/>
</dbReference>
<feature type="transmembrane region" description="Helical" evidence="15">
    <location>
        <begin position="16"/>
        <end position="33"/>
    </location>
</feature>
<dbReference type="GO" id="GO:0000155">
    <property type="term" value="F:phosphorelay sensor kinase activity"/>
    <property type="evidence" value="ECO:0007669"/>
    <property type="project" value="InterPro"/>
</dbReference>
<evidence type="ECO:0000256" key="4">
    <source>
        <dbReference type="ARBA" id="ARBA00022475"/>
    </source>
</evidence>
<evidence type="ECO:0000256" key="6">
    <source>
        <dbReference type="ARBA" id="ARBA00022679"/>
    </source>
</evidence>
<protein>
    <recommendedName>
        <fullName evidence="3">histidine kinase</fullName>
        <ecNumber evidence="3">2.7.13.3</ecNumber>
    </recommendedName>
</protein>
<dbReference type="Gene3D" id="3.30.565.10">
    <property type="entry name" value="Histidine kinase-like ATPase, C-terminal domain"/>
    <property type="match status" value="1"/>
</dbReference>
<sequence>MKLDEIFTLRTVRKKILFVSKLAGILLILSYILSTKLEIDTDVSFAIWFVFVIAIVLIVDFLMGHFISRPVSKLNQTARKMAKLDFSAPCTITANDEFGELAASLNTMADNLQQALAELGAANEQLEKDVEQERRLLAERKELVDNLSHEMKTPLGIIRAYAEGLQDETDEAKKQKYSAIIIAETERMGSLITTLLDLSALETGVCPLAPERFDFVEFLETVAGRLLIDTPDANYILQYELPEHSAYVDADKARMEQVLDNLLVNAKKNVRPGGILKLSLTEQTGVLHFSIYNQGPVIPQEDLTKIWTKFYRDGNSKYSGSGLGLAIVAQILSMQKLEYGVKNLSDGVQFYFSIPTIELKTPK</sequence>
<dbReference type="Proteomes" id="UP000245845">
    <property type="component" value="Unassembled WGS sequence"/>
</dbReference>
<comment type="caution">
    <text evidence="18">The sequence shown here is derived from an EMBL/GenBank/DDBJ whole genome shotgun (WGS) entry which is preliminary data.</text>
</comment>
<dbReference type="Pfam" id="PF02518">
    <property type="entry name" value="HATPase_c"/>
    <property type="match status" value="1"/>
</dbReference>
<feature type="coiled-coil region" evidence="14">
    <location>
        <begin position="102"/>
        <end position="150"/>
    </location>
</feature>
<proteinExistence type="predicted"/>
<name>A0A2Y9BL39_9FIRM</name>
<evidence type="ECO:0000256" key="7">
    <source>
        <dbReference type="ARBA" id="ARBA00022692"/>
    </source>
</evidence>
<dbReference type="GO" id="GO:0005524">
    <property type="term" value="F:ATP binding"/>
    <property type="evidence" value="ECO:0007669"/>
    <property type="project" value="UniProtKB-KW"/>
</dbReference>
<keyword evidence="5" id="KW-0597">Phosphoprotein</keyword>
<dbReference type="SUPFAM" id="SSF47384">
    <property type="entry name" value="Homodimeric domain of signal transducing histidine kinase"/>
    <property type="match status" value="1"/>
</dbReference>
<dbReference type="InterPro" id="IPR003594">
    <property type="entry name" value="HATPase_dom"/>
</dbReference>
<evidence type="ECO:0000256" key="2">
    <source>
        <dbReference type="ARBA" id="ARBA00004651"/>
    </source>
</evidence>
<feature type="transmembrane region" description="Helical" evidence="15">
    <location>
        <begin position="45"/>
        <end position="67"/>
    </location>
</feature>
<keyword evidence="11 15" id="KW-1133">Transmembrane helix</keyword>
<keyword evidence="12" id="KW-0902">Two-component regulatory system</keyword>
<dbReference type="PROSITE" id="PS50885">
    <property type="entry name" value="HAMP"/>
    <property type="match status" value="1"/>
</dbReference>
<comment type="subcellular location">
    <subcellularLocation>
        <location evidence="2">Cell membrane</location>
        <topology evidence="2">Multi-pass membrane protein</topology>
    </subcellularLocation>
</comment>
<evidence type="ECO:0000256" key="15">
    <source>
        <dbReference type="SAM" id="Phobius"/>
    </source>
</evidence>
<dbReference type="SMART" id="SM00387">
    <property type="entry name" value="HATPase_c"/>
    <property type="match status" value="1"/>
</dbReference>
<reference evidence="18 19" key="1">
    <citation type="submission" date="2018-05" db="EMBL/GenBank/DDBJ databases">
        <title>The Hungate 1000. A catalogue of reference genomes from the rumen microbiome.</title>
        <authorList>
            <person name="Kelly W."/>
        </authorList>
    </citation>
    <scope>NUCLEOTIDE SEQUENCE [LARGE SCALE GENOMIC DNA]</scope>
    <source>
        <strain evidence="18 19">NLAE-zl-C242</strain>
    </source>
</reference>
<dbReference type="SMART" id="SM00388">
    <property type="entry name" value="HisKA"/>
    <property type="match status" value="1"/>
</dbReference>
<evidence type="ECO:0000259" key="16">
    <source>
        <dbReference type="PROSITE" id="PS50109"/>
    </source>
</evidence>
<dbReference type="SUPFAM" id="SSF55874">
    <property type="entry name" value="ATPase domain of HSP90 chaperone/DNA topoisomerase II/histidine kinase"/>
    <property type="match status" value="1"/>
</dbReference>
<dbReference type="CDD" id="cd00082">
    <property type="entry name" value="HisKA"/>
    <property type="match status" value="1"/>
</dbReference>
<dbReference type="AlphaFoldDB" id="A0A2Y9BL39"/>
<keyword evidence="19" id="KW-1185">Reference proteome</keyword>
<evidence type="ECO:0000256" key="14">
    <source>
        <dbReference type="SAM" id="Coils"/>
    </source>
</evidence>
<keyword evidence="7 15" id="KW-0812">Transmembrane</keyword>
<evidence type="ECO:0000256" key="5">
    <source>
        <dbReference type="ARBA" id="ARBA00022553"/>
    </source>
</evidence>
<dbReference type="EMBL" id="QGDL01000008">
    <property type="protein sequence ID" value="PWJ28690.1"/>
    <property type="molecule type" value="Genomic_DNA"/>
</dbReference>
<keyword evidence="13 15" id="KW-0472">Membrane</keyword>
<evidence type="ECO:0000256" key="12">
    <source>
        <dbReference type="ARBA" id="ARBA00023012"/>
    </source>
</evidence>
<keyword evidence="4" id="KW-1003">Cell membrane</keyword>
<gene>
    <name evidence="18" type="ORF">A8806_108205</name>
</gene>
<dbReference type="Gene3D" id="1.10.287.130">
    <property type="match status" value="1"/>
</dbReference>
<dbReference type="InterPro" id="IPR003660">
    <property type="entry name" value="HAMP_dom"/>
</dbReference>